<dbReference type="AlphaFoldDB" id="A0AAW1P1M3"/>
<feature type="region of interest" description="Disordered" evidence="2">
    <location>
        <begin position="730"/>
        <end position="751"/>
    </location>
</feature>
<dbReference type="EMBL" id="JALJOQ010000073">
    <property type="protein sequence ID" value="KAK9802007.1"/>
    <property type="molecule type" value="Genomic_DNA"/>
</dbReference>
<dbReference type="GO" id="GO:0005634">
    <property type="term" value="C:nucleus"/>
    <property type="evidence" value="ECO:0007669"/>
    <property type="project" value="UniProtKB-UniRule"/>
</dbReference>
<dbReference type="PANTHER" id="PTHR37384">
    <property type="entry name" value="OS01G0835600 PROTEIN"/>
    <property type="match status" value="1"/>
</dbReference>
<evidence type="ECO:0000313" key="5">
    <source>
        <dbReference type="Proteomes" id="UP001465755"/>
    </source>
</evidence>
<dbReference type="CDD" id="cd20401">
    <property type="entry name" value="Tudor_AtPTM-like"/>
    <property type="match status" value="1"/>
</dbReference>
<feature type="compositionally biased region" description="Acidic residues" evidence="2">
    <location>
        <begin position="348"/>
        <end position="365"/>
    </location>
</feature>
<feature type="compositionally biased region" description="Basic and acidic residues" evidence="2">
    <location>
        <begin position="39"/>
        <end position="67"/>
    </location>
</feature>
<dbReference type="InterPro" id="IPR036910">
    <property type="entry name" value="HMG_box_dom_sf"/>
</dbReference>
<feature type="compositionally biased region" description="Acidic residues" evidence="2">
    <location>
        <begin position="395"/>
        <end position="410"/>
    </location>
</feature>
<evidence type="ECO:0000259" key="3">
    <source>
        <dbReference type="PROSITE" id="PS50118"/>
    </source>
</evidence>
<dbReference type="SUPFAM" id="SSF47095">
    <property type="entry name" value="HMG-box"/>
    <property type="match status" value="2"/>
</dbReference>
<feature type="compositionally biased region" description="Acidic residues" evidence="2">
    <location>
        <begin position="619"/>
        <end position="632"/>
    </location>
</feature>
<dbReference type="GO" id="GO:0003677">
    <property type="term" value="F:DNA binding"/>
    <property type="evidence" value="ECO:0007669"/>
    <property type="project" value="UniProtKB-UniRule"/>
</dbReference>
<comment type="caution">
    <text evidence="4">The sequence shown here is derived from an EMBL/GenBank/DDBJ whole genome shotgun (WGS) entry which is preliminary data.</text>
</comment>
<feature type="region of interest" description="Disordered" evidence="2">
    <location>
        <begin position="590"/>
        <end position="677"/>
    </location>
</feature>
<name>A0AAW1P1M3_9CHLO</name>
<dbReference type="PROSITE" id="PS50118">
    <property type="entry name" value="HMG_BOX_2"/>
    <property type="match status" value="2"/>
</dbReference>
<feature type="compositionally biased region" description="Basic residues" evidence="2">
    <location>
        <begin position="740"/>
        <end position="751"/>
    </location>
</feature>
<dbReference type="Proteomes" id="UP001465755">
    <property type="component" value="Unassembled WGS sequence"/>
</dbReference>
<sequence>MSSSQGFYGRALPRPTVLIDKATGEIDKDHKHALLKIVPQDKEGNVTKRRQSEPGKIKLERPQEPKGAEEVYQQVLLERFKSAALKGCLKALGNSVPLLEREAEKQAAEKWDDLEESEKRVYISIAEEEQAKYEAAMAKFKKLNPDHDRPRITLPRVKGPKRPLTGWLVFLKERRRLKLEEGGTDSLKGLAAQKAIIQEAAPVWKQLSEEDCKKYDDLAAADRERYKTELEKLSASDRKAIERRDAKRQERRRAKRAAKEAKAVAEGAEPKKKKEKKGSEKKRKSKASTGEEGAKQGGRKAKKPRKKPERQPHADDKEASSGESGPSDVDEADPACEWGPNNPKNASDDEIDEEEDVSDDEEDASDKENVKGFKKSKKQADRHEELADEAALQDGAEEEAEGEPEAEAEAEQATAKPSGRRPKAPAHKADPEDVEDIPAANQPSSLIEQLAADTSEEAQDGEQALQGLEAFHPDDSCDNKASEDAAASDNDEQSDASQLSDAEEPPRSVSRVSSAQARNLMAAIDDEHAESAPPADAEKPDGNGDAAMDLDLSPNLTPGATQDMLASQASDGYFAKLVKKGVNILRFGSARKPASSQNTQPSQTLLQEVLREAAGESGESGDESGDDEAAEEGEPKQPASAEKRMSRGGRGRVEVEAAARKRKAPAGSEDEGTGRALVGRLVRKKFPDHGWFDGVVEDYNAAEDWYGVRYPEDNDVEDMDLEQLQDVLVPIDSTADGAKKSKKGQTKPARR</sequence>
<proteinExistence type="predicted"/>
<feature type="compositionally biased region" description="Basic and acidic residues" evidence="2">
    <location>
        <begin position="257"/>
        <end position="272"/>
    </location>
</feature>
<keyword evidence="1" id="KW-0539">Nucleus</keyword>
<feature type="compositionally biased region" description="Basic residues" evidence="2">
    <location>
        <begin position="297"/>
        <end position="308"/>
    </location>
</feature>
<feature type="domain" description="HMG box" evidence="3">
    <location>
        <begin position="160"/>
        <end position="234"/>
    </location>
</feature>
<feature type="compositionally biased region" description="Polar residues" evidence="2">
    <location>
        <begin position="594"/>
        <end position="606"/>
    </location>
</feature>
<feature type="region of interest" description="Disordered" evidence="2">
    <location>
        <begin position="230"/>
        <end position="563"/>
    </location>
</feature>
<feature type="compositionally biased region" description="Polar residues" evidence="2">
    <location>
        <begin position="554"/>
        <end position="563"/>
    </location>
</feature>
<dbReference type="Pfam" id="PF00505">
    <property type="entry name" value="HMG_box"/>
    <property type="match status" value="1"/>
</dbReference>
<dbReference type="Gene3D" id="1.10.30.10">
    <property type="entry name" value="High mobility group box domain"/>
    <property type="match status" value="2"/>
</dbReference>
<keyword evidence="5" id="KW-1185">Reference proteome</keyword>
<accession>A0AAW1P1M3</accession>
<evidence type="ECO:0000313" key="4">
    <source>
        <dbReference type="EMBL" id="KAK9802007.1"/>
    </source>
</evidence>
<feature type="compositionally biased region" description="Basic and acidic residues" evidence="2">
    <location>
        <begin position="641"/>
        <end position="659"/>
    </location>
</feature>
<organism evidence="4 5">
    <name type="scientific">Symbiochloris irregularis</name>
    <dbReference type="NCBI Taxonomy" id="706552"/>
    <lineage>
        <taxon>Eukaryota</taxon>
        <taxon>Viridiplantae</taxon>
        <taxon>Chlorophyta</taxon>
        <taxon>core chlorophytes</taxon>
        <taxon>Trebouxiophyceae</taxon>
        <taxon>Trebouxiales</taxon>
        <taxon>Trebouxiaceae</taxon>
        <taxon>Symbiochloris</taxon>
    </lineage>
</organism>
<protein>
    <recommendedName>
        <fullName evidence="3">HMG box domain-containing protein</fullName>
    </recommendedName>
</protein>
<feature type="compositionally biased region" description="Basic and acidic residues" evidence="2">
    <location>
        <begin position="230"/>
        <end position="248"/>
    </location>
</feature>
<feature type="DNA-binding region" description="HMG box" evidence="1">
    <location>
        <begin position="160"/>
        <end position="234"/>
    </location>
</feature>
<dbReference type="Pfam" id="PF21743">
    <property type="entry name" value="PTM_DIR17_Tudor"/>
    <property type="match status" value="1"/>
</dbReference>
<feature type="compositionally biased region" description="Basic residues" evidence="2">
    <location>
        <begin position="273"/>
        <end position="286"/>
    </location>
</feature>
<keyword evidence="1" id="KW-0238">DNA-binding</keyword>
<feature type="domain" description="HMG box" evidence="3">
    <location>
        <begin position="62"/>
        <end position="141"/>
    </location>
</feature>
<feature type="region of interest" description="Disordered" evidence="2">
    <location>
        <begin position="38"/>
        <end position="67"/>
    </location>
</feature>
<feature type="compositionally biased region" description="Basic and acidic residues" evidence="2">
    <location>
        <begin position="309"/>
        <end position="320"/>
    </location>
</feature>
<evidence type="ECO:0000256" key="2">
    <source>
        <dbReference type="SAM" id="MobiDB-lite"/>
    </source>
</evidence>
<dbReference type="SMART" id="SM00398">
    <property type="entry name" value="HMG"/>
    <property type="match status" value="2"/>
</dbReference>
<dbReference type="PANTHER" id="PTHR37384:SF1">
    <property type="entry name" value="OS01G0835600 PROTEIN"/>
    <property type="match status" value="1"/>
</dbReference>
<feature type="DNA-binding region" description="HMG box" evidence="1">
    <location>
        <begin position="62"/>
        <end position="141"/>
    </location>
</feature>
<gene>
    <name evidence="4" type="ORF">WJX73_010248</name>
</gene>
<feature type="compositionally biased region" description="Basic and acidic residues" evidence="2">
    <location>
        <begin position="525"/>
        <end position="542"/>
    </location>
</feature>
<feature type="compositionally biased region" description="Basic and acidic residues" evidence="2">
    <location>
        <begin position="471"/>
        <end position="483"/>
    </location>
</feature>
<reference evidence="4 5" key="1">
    <citation type="journal article" date="2024" name="Nat. Commun.">
        <title>Phylogenomics reveals the evolutionary origins of lichenization in chlorophyte algae.</title>
        <authorList>
            <person name="Puginier C."/>
            <person name="Libourel C."/>
            <person name="Otte J."/>
            <person name="Skaloud P."/>
            <person name="Haon M."/>
            <person name="Grisel S."/>
            <person name="Petersen M."/>
            <person name="Berrin J.G."/>
            <person name="Delaux P.M."/>
            <person name="Dal Grande F."/>
            <person name="Keller J."/>
        </authorList>
    </citation>
    <scope>NUCLEOTIDE SEQUENCE [LARGE SCALE GENOMIC DNA]</scope>
    <source>
        <strain evidence="4 5">SAG 2036</strain>
    </source>
</reference>
<evidence type="ECO:0000256" key="1">
    <source>
        <dbReference type="PROSITE-ProRule" id="PRU00267"/>
    </source>
</evidence>
<dbReference type="InterPro" id="IPR047365">
    <property type="entry name" value="Tudor_AtPTM-like"/>
</dbReference>
<dbReference type="InterPro" id="IPR009071">
    <property type="entry name" value="HMG_box_dom"/>
</dbReference>